<dbReference type="SMART" id="SM00448">
    <property type="entry name" value="REC"/>
    <property type="match status" value="1"/>
</dbReference>
<reference evidence="12" key="2">
    <citation type="submission" date="2021-04" db="EMBL/GenBank/DDBJ databases">
        <authorList>
            <person name="Dong X."/>
        </authorList>
    </citation>
    <scope>NUCLEOTIDE SEQUENCE</scope>
    <source>
        <strain evidence="12">ZWT</strain>
    </source>
</reference>
<evidence type="ECO:0000256" key="3">
    <source>
        <dbReference type="ARBA" id="ARBA00023012"/>
    </source>
</evidence>
<feature type="domain" description="Response regulatory" evidence="10">
    <location>
        <begin position="3"/>
        <end position="117"/>
    </location>
</feature>
<dbReference type="GO" id="GO:0032993">
    <property type="term" value="C:protein-DNA complex"/>
    <property type="evidence" value="ECO:0007669"/>
    <property type="project" value="TreeGrafter"/>
</dbReference>
<feature type="DNA-binding region" description="OmpR/PhoB-type" evidence="9">
    <location>
        <begin position="124"/>
        <end position="220"/>
    </location>
</feature>
<evidence type="ECO:0000256" key="9">
    <source>
        <dbReference type="PROSITE-ProRule" id="PRU01091"/>
    </source>
</evidence>
<evidence type="ECO:0000259" key="10">
    <source>
        <dbReference type="PROSITE" id="PS50110"/>
    </source>
</evidence>
<comment type="function">
    <text evidence="7">May play the central regulatory role in sporulation. It may be an element of the effector pathway responsible for the activation of sporulation genes in response to nutritional stress. Spo0A may act in concert with spo0H (a sigma factor) to control the expression of some genes that are critical to the sporulation process.</text>
</comment>
<dbReference type="PANTHER" id="PTHR48111">
    <property type="entry name" value="REGULATOR OF RPOS"/>
    <property type="match status" value="1"/>
</dbReference>
<dbReference type="InterPro" id="IPR036388">
    <property type="entry name" value="WH-like_DNA-bd_sf"/>
</dbReference>
<dbReference type="Proteomes" id="UP001056429">
    <property type="component" value="Unassembled WGS sequence"/>
</dbReference>
<dbReference type="InterPro" id="IPR039420">
    <property type="entry name" value="WalR-like"/>
</dbReference>
<dbReference type="GO" id="GO:0000156">
    <property type="term" value="F:phosphorelay response regulator activity"/>
    <property type="evidence" value="ECO:0007669"/>
    <property type="project" value="TreeGrafter"/>
</dbReference>
<dbReference type="SMART" id="SM00862">
    <property type="entry name" value="Trans_reg_C"/>
    <property type="match status" value="1"/>
</dbReference>
<dbReference type="SUPFAM" id="SSF52172">
    <property type="entry name" value="CheY-like"/>
    <property type="match status" value="1"/>
</dbReference>
<comment type="caution">
    <text evidence="12">The sequence shown here is derived from an EMBL/GenBank/DDBJ whole genome shotgun (WGS) entry which is preliminary data.</text>
</comment>
<dbReference type="GO" id="GO:0006355">
    <property type="term" value="P:regulation of DNA-templated transcription"/>
    <property type="evidence" value="ECO:0007669"/>
    <property type="project" value="InterPro"/>
</dbReference>
<keyword evidence="6" id="KW-0804">Transcription</keyword>
<dbReference type="FunFam" id="1.10.10.10:FF:000018">
    <property type="entry name" value="DNA-binding response regulator ResD"/>
    <property type="match status" value="1"/>
</dbReference>
<keyword evidence="5 9" id="KW-0238">DNA-binding</keyword>
<dbReference type="InterPro" id="IPR001789">
    <property type="entry name" value="Sig_transdc_resp-reg_receiver"/>
</dbReference>
<dbReference type="PROSITE" id="PS51755">
    <property type="entry name" value="OMPR_PHOB"/>
    <property type="match status" value="1"/>
</dbReference>
<dbReference type="EMBL" id="JAGSOJ010000001">
    <property type="protein sequence ID" value="MCM1988678.1"/>
    <property type="molecule type" value="Genomic_DNA"/>
</dbReference>
<name>A0A9J6NXF2_9CLOT</name>
<dbReference type="CDD" id="cd17574">
    <property type="entry name" value="REC_OmpR"/>
    <property type="match status" value="1"/>
</dbReference>
<gene>
    <name evidence="12" type="ORF">KDK92_02925</name>
</gene>
<keyword evidence="2 8" id="KW-0597">Phosphoprotein</keyword>
<dbReference type="Pfam" id="PF00486">
    <property type="entry name" value="Trans_reg_C"/>
    <property type="match status" value="1"/>
</dbReference>
<dbReference type="GO" id="GO:0005829">
    <property type="term" value="C:cytosol"/>
    <property type="evidence" value="ECO:0007669"/>
    <property type="project" value="TreeGrafter"/>
</dbReference>
<dbReference type="GO" id="GO:0000976">
    <property type="term" value="F:transcription cis-regulatory region binding"/>
    <property type="evidence" value="ECO:0007669"/>
    <property type="project" value="TreeGrafter"/>
</dbReference>
<keyword evidence="3" id="KW-0902">Two-component regulatory system</keyword>
<dbReference type="SUPFAM" id="SSF46894">
    <property type="entry name" value="C-terminal effector domain of the bipartite response regulators"/>
    <property type="match status" value="1"/>
</dbReference>
<dbReference type="Gene3D" id="3.40.50.2300">
    <property type="match status" value="1"/>
</dbReference>
<accession>A0A9J6NXF2</accession>
<dbReference type="CDD" id="cd00383">
    <property type="entry name" value="trans_reg_C"/>
    <property type="match status" value="1"/>
</dbReference>
<dbReference type="InterPro" id="IPR011006">
    <property type="entry name" value="CheY-like_superfamily"/>
</dbReference>
<evidence type="ECO:0000256" key="2">
    <source>
        <dbReference type="ARBA" id="ARBA00022553"/>
    </source>
</evidence>
<evidence type="ECO:0000256" key="1">
    <source>
        <dbReference type="ARBA" id="ARBA00018672"/>
    </source>
</evidence>
<evidence type="ECO:0000256" key="7">
    <source>
        <dbReference type="ARBA" id="ARBA00024867"/>
    </source>
</evidence>
<dbReference type="Gene3D" id="6.10.250.690">
    <property type="match status" value="1"/>
</dbReference>
<sequence>MRKILIADDEFRIRKLVKDFLKREDFSVLEASDGQEAIEIFHKEDNIDVVILDVMMPVVDGWSACREIRRSSNVPIIMLTARAQEHDELFGFEIGADEYVTKPFSPLILIARIKSLLKRLEDKSNTVNLNGLLVDKNARVVHLGNEPLDLSPIEYDLLLYLIENKNKACSRDSILNKVWGYDYYGNERTVDTHINRLRIKLKSKSGIIKTVRGFGYRLEIG</sequence>
<proteinExistence type="predicted"/>
<protein>
    <recommendedName>
        <fullName evidence="1">Stage 0 sporulation protein A homolog</fullName>
    </recommendedName>
</protein>
<evidence type="ECO:0000259" key="11">
    <source>
        <dbReference type="PROSITE" id="PS51755"/>
    </source>
</evidence>
<evidence type="ECO:0000313" key="13">
    <source>
        <dbReference type="Proteomes" id="UP001056429"/>
    </source>
</evidence>
<dbReference type="InterPro" id="IPR001867">
    <property type="entry name" value="OmpR/PhoB-type_DNA-bd"/>
</dbReference>
<dbReference type="Gene3D" id="1.10.10.10">
    <property type="entry name" value="Winged helix-like DNA-binding domain superfamily/Winged helix DNA-binding domain"/>
    <property type="match status" value="1"/>
</dbReference>
<dbReference type="PROSITE" id="PS50110">
    <property type="entry name" value="RESPONSE_REGULATORY"/>
    <property type="match status" value="1"/>
</dbReference>
<feature type="domain" description="OmpR/PhoB-type" evidence="11">
    <location>
        <begin position="124"/>
        <end position="220"/>
    </location>
</feature>
<evidence type="ECO:0000313" key="12">
    <source>
        <dbReference type="EMBL" id="MCM1988678.1"/>
    </source>
</evidence>
<keyword evidence="13" id="KW-1185">Reference proteome</keyword>
<evidence type="ECO:0000256" key="6">
    <source>
        <dbReference type="ARBA" id="ARBA00023163"/>
    </source>
</evidence>
<dbReference type="Pfam" id="PF00072">
    <property type="entry name" value="Response_reg"/>
    <property type="match status" value="1"/>
</dbReference>
<feature type="modified residue" description="4-aspartylphosphate" evidence="8">
    <location>
        <position position="53"/>
    </location>
</feature>
<dbReference type="FunFam" id="3.40.50.2300:FF:000001">
    <property type="entry name" value="DNA-binding response regulator PhoB"/>
    <property type="match status" value="1"/>
</dbReference>
<organism evidence="12 13">
    <name type="scientific">Oceanirhabdus seepicola</name>
    <dbReference type="NCBI Taxonomy" id="2828781"/>
    <lineage>
        <taxon>Bacteria</taxon>
        <taxon>Bacillati</taxon>
        <taxon>Bacillota</taxon>
        <taxon>Clostridia</taxon>
        <taxon>Eubacteriales</taxon>
        <taxon>Clostridiaceae</taxon>
        <taxon>Oceanirhabdus</taxon>
    </lineage>
</organism>
<evidence type="ECO:0000256" key="4">
    <source>
        <dbReference type="ARBA" id="ARBA00023015"/>
    </source>
</evidence>
<reference evidence="12" key="1">
    <citation type="journal article" date="2021" name="mSystems">
        <title>Bacteria and Archaea Synergistically Convert Glycine Betaine to Biogenic Methane in the Formosa Cold Seep of the South China Sea.</title>
        <authorList>
            <person name="Li L."/>
            <person name="Zhang W."/>
            <person name="Zhang S."/>
            <person name="Song L."/>
            <person name="Sun Q."/>
            <person name="Zhang H."/>
            <person name="Xiang H."/>
            <person name="Dong X."/>
        </authorList>
    </citation>
    <scope>NUCLEOTIDE SEQUENCE</scope>
    <source>
        <strain evidence="12">ZWT</strain>
    </source>
</reference>
<dbReference type="InterPro" id="IPR016032">
    <property type="entry name" value="Sig_transdc_resp-reg_C-effctor"/>
</dbReference>
<keyword evidence="4" id="KW-0805">Transcription regulation</keyword>
<evidence type="ECO:0000256" key="5">
    <source>
        <dbReference type="ARBA" id="ARBA00023125"/>
    </source>
</evidence>
<evidence type="ECO:0000256" key="8">
    <source>
        <dbReference type="PROSITE-ProRule" id="PRU00169"/>
    </source>
</evidence>
<dbReference type="RefSeq" id="WP_250857549.1">
    <property type="nucleotide sequence ID" value="NZ_JAGSOJ010000001.1"/>
</dbReference>
<dbReference type="AlphaFoldDB" id="A0A9J6NXF2"/>
<dbReference type="PANTHER" id="PTHR48111:SF73">
    <property type="entry name" value="ALKALINE PHOSPHATASE SYNTHESIS TRANSCRIPTIONAL REGULATORY PROTEIN PHOP"/>
    <property type="match status" value="1"/>
</dbReference>